<gene>
    <name evidence="2" type="ORF">NCTC9419_04988</name>
</gene>
<organism evidence="2 3">
    <name type="scientific">Serratia rubidaea</name>
    <name type="common">Serratia marinorubra</name>
    <dbReference type="NCBI Taxonomy" id="61652"/>
    <lineage>
        <taxon>Bacteria</taxon>
        <taxon>Pseudomonadati</taxon>
        <taxon>Pseudomonadota</taxon>
        <taxon>Gammaproteobacteria</taxon>
        <taxon>Enterobacterales</taxon>
        <taxon>Yersiniaceae</taxon>
        <taxon>Serratia</taxon>
    </lineage>
</organism>
<reference evidence="2 3" key="1">
    <citation type="submission" date="2018-12" db="EMBL/GenBank/DDBJ databases">
        <authorList>
            <consortium name="Pathogen Informatics"/>
        </authorList>
    </citation>
    <scope>NUCLEOTIDE SEQUENCE [LARGE SCALE GENOMIC DNA]</scope>
    <source>
        <strain evidence="2 3">NCTC9419</strain>
    </source>
</reference>
<evidence type="ECO:0008006" key="4">
    <source>
        <dbReference type="Google" id="ProtNLM"/>
    </source>
</evidence>
<evidence type="ECO:0000256" key="1">
    <source>
        <dbReference type="SAM" id="Coils"/>
    </source>
</evidence>
<dbReference type="Proteomes" id="UP000271603">
    <property type="component" value="Chromosome"/>
</dbReference>
<evidence type="ECO:0000313" key="2">
    <source>
        <dbReference type="EMBL" id="VEA73359.1"/>
    </source>
</evidence>
<dbReference type="AlphaFoldDB" id="A0A447QTH8"/>
<feature type="coiled-coil region" evidence="1">
    <location>
        <begin position="109"/>
        <end position="143"/>
    </location>
</feature>
<protein>
    <recommendedName>
        <fullName evidence="4">Phage-related minor tail protein</fullName>
    </recommendedName>
</protein>
<sequence length="584" mass="64329">MAGNNIVTTTQNRIVFVTDHSSYQRALKQIKSIGAAWQKASNKIKPVKMDAGLSRATALSRQQLADQKRKKQLLDRELRATNALRKVSFDIARLQGQSITDRQKNIEAAKAITREYREGKIELAQMNEQMRQLKTKAVAAARVNRNLAKSRGQKQHHDRSPGSMFGVAGAVSAGAAAAAGVGYATYRNLDTASTRAHNLLEIQRQTGVDPNVLTAMVQWGQQHGVDSATIDKLQDNLKDLDERTGEFVTGAKRNKAGEWTGGGQWTEAANALKLSMDDIKQLQGKPLEAAALIVERGQQMKLSESQINHLLENMADDLLYYRKLFENNGAELIKTIQQRHSAGLTFTGDDMQALESMYQFNIALKQGSESLQNKFVVGLAQSITGTDDLKEAFAILRPQVQQLGESMGTLIRGLTTLIGWLPTTKVNQAQQNLKDNSFEIDKKPIISDKTWHDWIPAPLQELFNIGPNANRTPAPVGTPPQPAISNPVVDWVSNIRKPEVGFGGLEISPAAMFKPPTVNIPTSFAPYANYQNQNQNKSEQRVTIKTDVNVTTNGKFQDAIDTSVNSAISDYDRNQINMIMGGAN</sequence>
<proteinExistence type="predicted"/>
<accession>A0A447QTH8</accession>
<evidence type="ECO:0000313" key="3">
    <source>
        <dbReference type="Proteomes" id="UP000271603"/>
    </source>
</evidence>
<keyword evidence="1" id="KW-0175">Coiled coil</keyword>
<dbReference type="EMBL" id="LR134155">
    <property type="protein sequence ID" value="VEA73359.1"/>
    <property type="molecule type" value="Genomic_DNA"/>
</dbReference>
<name>A0A447QTH8_SERRU</name>